<gene>
    <name evidence="1" type="ORF">MPRM_38740</name>
</gene>
<reference evidence="1 2" key="1">
    <citation type="journal article" date="2019" name="Emerg. Microbes Infect.">
        <title>Comprehensive subspecies identification of 175 nontuberculous mycobacteria species based on 7547 genomic profiles.</title>
        <authorList>
            <person name="Matsumoto Y."/>
            <person name="Kinjo T."/>
            <person name="Motooka D."/>
            <person name="Nabeya D."/>
            <person name="Jung N."/>
            <person name="Uechi K."/>
            <person name="Horii T."/>
            <person name="Iida T."/>
            <person name="Fujita J."/>
            <person name="Nakamura S."/>
        </authorList>
    </citation>
    <scope>NUCLEOTIDE SEQUENCE [LARGE SCALE GENOMIC DNA]</scope>
    <source>
        <strain evidence="1 2">JCM 14742</strain>
    </source>
</reference>
<dbReference type="AlphaFoldDB" id="A0A7I7Z0D0"/>
<protein>
    <submittedName>
        <fullName evidence="1">Uncharacterized protein</fullName>
    </submittedName>
</protein>
<dbReference type="Pfam" id="PF10817">
    <property type="entry name" value="DUF2563"/>
    <property type="match status" value="1"/>
</dbReference>
<keyword evidence="2" id="KW-1185">Reference proteome</keyword>
<evidence type="ECO:0000313" key="2">
    <source>
        <dbReference type="Proteomes" id="UP000467105"/>
    </source>
</evidence>
<organism evidence="1 2">
    <name type="scientific">Mycobacterium parmense</name>
    <dbReference type="NCBI Taxonomy" id="185642"/>
    <lineage>
        <taxon>Bacteria</taxon>
        <taxon>Bacillati</taxon>
        <taxon>Actinomycetota</taxon>
        <taxon>Actinomycetes</taxon>
        <taxon>Mycobacteriales</taxon>
        <taxon>Mycobacteriaceae</taxon>
        <taxon>Mycobacterium</taxon>
        <taxon>Mycobacterium simiae complex</taxon>
    </lineage>
</organism>
<dbReference type="InterPro" id="IPR022534">
    <property type="entry name" value="DUF2563"/>
</dbReference>
<dbReference type="EMBL" id="AP022614">
    <property type="protein sequence ID" value="BBZ46593.1"/>
    <property type="molecule type" value="Genomic_DNA"/>
</dbReference>
<dbReference type="OrthoDB" id="4750359at2"/>
<sequence length="76" mass="8166">MFGEFVAAEGFQEVLSSAHAQHVKNLQAYEEGSDVGQQEGDHAAKTFTTLDQRIATESTAVRGGLGRSTTHTDTKL</sequence>
<name>A0A7I7Z0D0_9MYCO</name>
<proteinExistence type="predicted"/>
<evidence type="ECO:0000313" key="1">
    <source>
        <dbReference type="EMBL" id="BBZ46593.1"/>
    </source>
</evidence>
<dbReference type="Proteomes" id="UP000467105">
    <property type="component" value="Chromosome"/>
</dbReference>
<accession>A0A7I7Z0D0</accession>